<evidence type="ECO:0000256" key="2">
    <source>
        <dbReference type="ARBA" id="ARBA00022475"/>
    </source>
</evidence>
<accession>A0A382DAA9</accession>
<comment type="subcellular location">
    <subcellularLocation>
        <location evidence="1">Cell membrane</location>
        <topology evidence="1">Multi-pass membrane protein</topology>
    </subcellularLocation>
</comment>
<reference evidence="7" key="1">
    <citation type="submission" date="2018-05" db="EMBL/GenBank/DDBJ databases">
        <authorList>
            <person name="Lanie J.A."/>
            <person name="Ng W.-L."/>
            <person name="Kazmierczak K.M."/>
            <person name="Andrzejewski T.M."/>
            <person name="Davidsen T.M."/>
            <person name="Wayne K.J."/>
            <person name="Tettelin H."/>
            <person name="Glass J.I."/>
            <person name="Rusch D."/>
            <person name="Podicherti R."/>
            <person name="Tsui H.-C.T."/>
            <person name="Winkler M.E."/>
        </authorList>
    </citation>
    <scope>NUCLEOTIDE SEQUENCE</scope>
</reference>
<dbReference type="Gene3D" id="1.20.1740.10">
    <property type="entry name" value="Amino acid/polyamine transporter I"/>
    <property type="match status" value="1"/>
</dbReference>
<evidence type="ECO:0000256" key="3">
    <source>
        <dbReference type="ARBA" id="ARBA00022692"/>
    </source>
</evidence>
<dbReference type="Pfam" id="PF13520">
    <property type="entry name" value="AA_permease_2"/>
    <property type="match status" value="1"/>
</dbReference>
<dbReference type="PANTHER" id="PTHR42770">
    <property type="entry name" value="AMINO ACID TRANSPORTER-RELATED"/>
    <property type="match status" value="1"/>
</dbReference>
<feature type="transmembrane region" description="Helical" evidence="6">
    <location>
        <begin position="85"/>
        <end position="106"/>
    </location>
</feature>
<evidence type="ECO:0000256" key="5">
    <source>
        <dbReference type="ARBA" id="ARBA00023136"/>
    </source>
</evidence>
<dbReference type="GO" id="GO:0005886">
    <property type="term" value="C:plasma membrane"/>
    <property type="evidence" value="ECO:0007669"/>
    <property type="project" value="UniProtKB-SubCell"/>
</dbReference>
<evidence type="ECO:0000256" key="4">
    <source>
        <dbReference type="ARBA" id="ARBA00022989"/>
    </source>
</evidence>
<dbReference type="InterPro" id="IPR050367">
    <property type="entry name" value="APC_superfamily"/>
</dbReference>
<keyword evidence="2" id="KW-1003">Cell membrane</keyword>
<feature type="non-terminal residue" evidence="7">
    <location>
        <position position="1"/>
    </location>
</feature>
<evidence type="ECO:0000313" key="7">
    <source>
        <dbReference type="EMBL" id="SVB35358.1"/>
    </source>
</evidence>
<evidence type="ECO:0000256" key="1">
    <source>
        <dbReference type="ARBA" id="ARBA00004651"/>
    </source>
</evidence>
<feature type="transmembrane region" description="Helical" evidence="6">
    <location>
        <begin position="151"/>
        <end position="171"/>
    </location>
</feature>
<name>A0A382DAA9_9ZZZZ</name>
<feature type="transmembrane region" description="Helical" evidence="6">
    <location>
        <begin position="126"/>
        <end position="145"/>
    </location>
</feature>
<evidence type="ECO:0000256" key="6">
    <source>
        <dbReference type="SAM" id="Phobius"/>
    </source>
</evidence>
<feature type="transmembrane region" description="Helical" evidence="6">
    <location>
        <begin position="12"/>
        <end position="39"/>
    </location>
</feature>
<dbReference type="InterPro" id="IPR002293">
    <property type="entry name" value="AA/rel_permease1"/>
</dbReference>
<dbReference type="PANTHER" id="PTHR42770:SF7">
    <property type="entry name" value="MEMBRANE PROTEIN"/>
    <property type="match status" value="1"/>
</dbReference>
<organism evidence="7">
    <name type="scientific">marine metagenome</name>
    <dbReference type="NCBI Taxonomy" id="408172"/>
    <lineage>
        <taxon>unclassified sequences</taxon>
        <taxon>metagenomes</taxon>
        <taxon>ecological metagenomes</taxon>
    </lineage>
</organism>
<keyword evidence="5 6" id="KW-0472">Membrane</keyword>
<dbReference type="EMBL" id="UINC01038394">
    <property type="protein sequence ID" value="SVB35358.1"/>
    <property type="molecule type" value="Genomic_DNA"/>
</dbReference>
<keyword evidence="4 6" id="KW-1133">Transmembrane helix</keyword>
<feature type="transmembrane region" description="Helical" evidence="6">
    <location>
        <begin position="60"/>
        <end position="79"/>
    </location>
</feature>
<sequence>AMSAAWGSNIAGAVMIIAGIGGILTSWNAFIIGGSRVLYALSESGMLPAIFSRIHPKYQTPYVGILFIGVLSCISPFFGRTVLVWLVNAGSFMVVIAYGFVAWAFLRLRNTEPEMARPYRVPFGRLIGVLALIMSVLLGCLYLPFSPSALIWPYEWVVVLLGSLLGLFFYLQAFWKNA</sequence>
<proteinExistence type="predicted"/>
<dbReference type="GO" id="GO:0022857">
    <property type="term" value="F:transmembrane transporter activity"/>
    <property type="evidence" value="ECO:0007669"/>
    <property type="project" value="InterPro"/>
</dbReference>
<protein>
    <recommendedName>
        <fullName evidence="8">Amino acid permease/ SLC12A domain-containing protein</fullName>
    </recommendedName>
</protein>
<gene>
    <name evidence="7" type="ORF">METZ01_LOCUS188212</name>
</gene>
<evidence type="ECO:0008006" key="8">
    <source>
        <dbReference type="Google" id="ProtNLM"/>
    </source>
</evidence>
<keyword evidence="3 6" id="KW-0812">Transmembrane</keyword>
<dbReference type="AlphaFoldDB" id="A0A382DAA9"/>